<dbReference type="STRING" id="1824.SAMN05444423_111165"/>
<comment type="caution">
    <text evidence="2">The sequence shown here is derived from an EMBL/GenBank/DDBJ whole genome shotgun (WGS) entry which is preliminary data.</text>
</comment>
<gene>
    <name evidence="2" type="primary">dnaQ</name>
    <name evidence="2" type="ORF">NCAST_01_00550</name>
</gene>
<dbReference type="OrthoDB" id="9803913at2"/>
<proteinExistence type="predicted"/>
<dbReference type="Pfam" id="PF00929">
    <property type="entry name" value="RNase_T"/>
    <property type="match status" value="1"/>
</dbReference>
<dbReference type="SUPFAM" id="SSF53098">
    <property type="entry name" value="Ribonuclease H-like"/>
    <property type="match status" value="1"/>
</dbReference>
<organism evidence="2 3">
    <name type="scientific">Nocardia asteroides NBRC 15531</name>
    <dbReference type="NCBI Taxonomy" id="1110697"/>
    <lineage>
        <taxon>Bacteria</taxon>
        <taxon>Bacillati</taxon>
        <taxon>Actinomycetota</taxon>
        <taxon>Actinomycetes</taxon>
        <taxon>Mycobacteriales</taxon>
        <taxon>Nocardiaceae</taxon>
        <taxon>Nocardia</taxon>
    </lineage>
</organism>
<dbReference type="GO" id="GO:0008408">
    <property type="term" value="F:3'-5' exonuclease activity"/>
    <property type="evidence" value="ECO:0007669"/>
    <property type="project" value="TreeGrafter"/>
</dbReference>
<dbReference type="InterPro" id="IPR013520">
    <property type="entry name" value="Ribonucl_H"/>
</dbReference>
<accession>U5E2W4</accession>
<dbReference type="RefSeq" id="WP_019046126.1">
    <property type="nucleotide sequence ID" value="NZ_BAFO02000001.1"/>
</dbReference>
<dbReference type="AlphaFoldDB" id="U5E2W4"/>
<evidence type="ECO:0000313" key="2">
    <source>
        <dbReference type="EMBL" id="GAD81487.1"/>
    </source>
</evidence>
<dbReference type="eggNOG" id="COG0847">
    <property type="taxonomic scope" value="Bacteria"/>
</dbReference>
<dbReference type="GO" id="GO:0003676">
    <property type="term" value="F:nucleic acid binding"/>
    <property type="evidence" value="ECO:0007669"/>
    <property type="project" value="InterPro"/>
</dbReference>
<dbReference type="PANTHER" id="PTHR30231:SF42">
    <property type="entry name" value="EXONUCLEASE"/>
    <property type="match status" value="1"/>
</dbReference>
<protein>
    <submittedName>
        <fullName evidence="2">DNA polymerase III epsilon subunit</fullName>
    </submittedName>
</protein>
<dbReference type="PANTHER" id="PTHR30231">
    <property type="entry name" value="DNA POLYMERASE III SUBUNIT EPSILON"/>
    <property type="match status" value="1"/>
</dbReference>
<evidence type="ECO:0000313" key="3">
    <source>
        <dbReference type="Proteomes" id="UP000017048"/>
    </source>
</evidence>
<sequence>MTLSFAAFDVETANPARGSICSIGIAVVRDGVRVRTYSLLCRPPAAVDNFAPFNVRIHKITPATVAGQPTFAERLPEVRALVGDLPVIAHNATFDMNNMMRACEFSGAPLPRWSYGCSLSWSKQQLRLANYKLSTVSAALGVTLDQHHEAGADAAAAADITLALARLAGATSIDALAQINGSPLSVLGGVYG</sequence>
<dbReference type="InterPro" id="IPR012337">
    <property type="entry name" value="RNaseH-like_sf"/>
</dbReference>
<feature type="domain" description="Exonuclease" evidence="1">
    <location>
        <begin position="4"/>
        <end position="170"/>
    </location>
</feature>
<dbReference type="GeneID" id="91516208"/>
<keyword evidence="3" id="KW-1185">Reference proteome</keyword>
<dbReference type="EMBL" id="BAFO02000001">
    <property type="protein sequence ID" value="GAD81487.1"/>
    <property type="molecule type" value="Genomic_DNA"/>
</dbReference>
<dbReference type="GO" id="GO:0005829">
    <property type="term" value="C:cytosol"/>
    <property type="evidence" value="ECO:0007669"/>
    <property type="project" value="TreeGrafter"/>
</dbReference>
<name>U5E2W4_NOCAS</name>
<dbReference type="SMART" id="SM00479">
    <property type="entry name" value="EXOIII"/>
    <property type="match status" value="1"/>
</dbReference>
<dbReference type="InterPro" id="IPR036397">
    <property type="entry name" value="RNaseH_sf"/>
</dbReference>
<reference evidence="2 3" key="1">
    <citation type="journal article" date="2014" name="BMC Genomics">
        <title>Genome based analysis of type-I polyketide synthase and nonribosomal peptide synthetase gene clusters in seven strains of five representative Nocardia species.</title>
        <authorList>
            <person name="Komaki H."/>
            <person name="Ichikawa N."/>
            <person name="Hosoyama A."/>
            <person name="Takahashi-Nakaguchi A."/>
            <person name="Matsuzawa T."/>
            <person name="Suzuki K."/>
            <person name="Fujita N."/>
            <person name="Gonoi T."/>
        </authorList>
    </citation>
    <scope>NUCLEOTIDE SEQUENCE [LARGE SCALE GENOMIC DNA]</scope>
    <source>
        <strain evidence="2 3">NBRC 15531</strain>
    </source>
</reference>
<dbReference type="Gene3D" id="3.30.420.10">
    <property type="entry name" value="Ribonuclease H-like superfamily/Ribonuclease H"/>
    <property type="match status" value="1"/>
</dbReference>
<evidence type="ECO:0000259" key="1">
    <source>
        <dbReference type="SMART" id="SM00479"/>
    </source>
</evidence>
<dbReference type="Proteomes" id="UP000017048">
    <property type="component" value="Unassembled WGS sequence"/>
</dbReference>